<dbReference type="EMBL" id="SEOQ01000480">
    <property type="protein sequence ID" value="TFY62073.1"/>
    <property type="molecule type" value="Genomic_DNA"/>
</dbReference>
<reference evidence="2 3" key="1">
    <citation type="submission" date="2019-02" db="EMBL/GenBank/DDBJ databases">
        <title>Genome sequencing of the rare red list fungi Dentipellis fragilis.</title>
        <authorList>
            <person name="Buettner E."/>
            <person name="Kellner H."/>
        </authorList>
    </citation>
    <scope>NUCLEOTIDE SEQUENCE [LARGE SCALE GENOMIC DNA]</scope>
    <source>
        <strain evidence="2 3">DSM 105465</strain>
    </source>
</reference>
<dbReference type="Proteomes" id="UP000298327">
    <property type="component" value="Unassembled WGS sequence"/>
</dbReference>
<feature type="compositionally biased region" description="Gly residues" evidence="1">
    <location>
        <begin position="258"/>
        <end position="271"/>
    </location>
</feature>
<accession>A0A4Y9YK36</accession>
<keyword evidence="3" id="KW-1185">Reference proteome</keyword>
<comment type="caution">
    <text evidence="2">The sequence shown here is derived from an EMBL/GenBank/DDBJ whole genome shotgun (WGS) entry which is preliminary data.</text>
</comment>
<organism evidence="2 3">
    <name type="scientific">Dentipellis fragilis</name>
    <dbReference type="NCBI Taxonomy" id="205917"/>
    <lineage>
        <taxon>Eukaryota</taxon>
        <taxon>Fungi</taxon>
        <taxon>Dikarya</taxon>
        <taxon>Basidiomycota</taxon>
        <taxon>Agaricomycotina</taxon>
        <taxon>Agaricomycetes</taxon>
        <taxon>Russulales</taxon>
        <taxon>Hericiaceae</taxon>
        <taxon>Dentipellis</taxon>
    </lineage>
</organism>
<sequence length="322" mass="34363">MADRTRSGMVVLCKEGGRPLRQFDRPVFLVSSPSGSHKIRAQEAQLGGVLRAGSLLRAQAAAGAIFTMVQQTAGAVRAIGRPAIGASAGTRLRRSHFRQKWEVSSAVRARARWAAAADQSGGEMPRSMSVRDKQEILALNEGFGRDPAATDPGDWAALNVFPRTSCPQNPTRREEARFEDWPAGLVVGTGGPRGYAGSTRGGHACNAWHGDGPLRLGQVETPVAQAGRRRVRNLNAAISARGAGGLLRSGRQDPEGTGRSGGMVTRGGGREGVWNVGREQRRLGFESVEDQGTDSFRLWKLGRGQLLIEASPDTARAKPVKS</sequence>
<evidence type="ECO:0000313" key="3">
    <source>
        <dbReference type="Proteomes" id="UP000298327"/>
    </source>
</evidence>
<evidence type="ECO:0000256" key="1">
    <source>
        <dbReference type="SAM" id="MobiDB-lite"/>
    </source>
</evidence>
<evidence type="ECO:0000313" key="2">
    <source>
        <dbReference type="EMBL" id="TFY62073.1"/>
    </source>
</evidence>
<protein>
    <submittedName>
        <fullName evidence="2">Uncharacterized protein</fullName>
    </submittedName>
</protein>
<name>A0A4Y9YK36_9AGAM</name>
<dbReference type="AlphaFoldDB" id="A0A4Y9YK36"/>
<feature type="region of interest" description="Disordered" evidence="1">
    <location>
        <begin position="245"/>
        <end position="272"/>
    </location>
</feature>
<gene>
    <name evidence="2" type="ORF">EVG20_g6836</name>
</gene>
<proteinExistence type="predicted"/>